<dbReference type="InterPro" id="IPR036390">
    <property type="entry name" value="WH_DNA-bd_sf"/>
</dbReference>
<evidence type="ECO:0000313" key="5">
    <source>
        <dbReference type="EMBL" id="URN96392.1"/>
    </source>
</evidence>
<dbReference type="GO" id="GO:0003677">
    <property type="term" value="F:DNA binding"/>
    <property type="evidence" value="ECO:0007669"/>
    <property type="project" value="UniProtKB-KW"/>
</dbReference>
<dbReference type="InterPro" id="IPR000835">
    <property type="entry name" value="HTH_MarR-typ"/>
</dbReference>
<dbReference type="EMBL" id="CP097899">
    <property type="protein sequence ID" value="URN96392.1"/>
    <property type="molecule type" value="Genomic_DNA"/>
</dbReference>
<dbReference type="Pfam" id="PF01047">
    <property type="entry name" value="MarR"/>
    <property type="match status" value="1"/>
</dbReference>
<dbReference type="AlphaFoldDB" id="A0A9J6ZKN1"/>
<dbReference type="SMART" id="SM00347">
    <property type="entry name" value="HTH_MARR"/>
    <property type="match status" value="1"/>
</dbReference>
<dbReference type="GO" id="GO:0003700">
    <property type="term" value="F:DNA-binding transcription factor activity"/>
    <property type="evidence" value="ECO:0007669"/>
    <property type="project" value="InterPro"/>
</dbReference>
<evidence type="ECO:0000259" key="4">
    <source>
        <dbReference type="PROSITE" id="PS50995"/>
    </source>
</evidence>
<keyword evidence="3" id="KW-0804">Transcription</keyword>
<evidence type="ECO:0000256" key="2">
    <source>
        <dbReference type="ARBA" id="ARBA00023125"/>
    </source>
</evidence>
<keyword evidence="2" id="KW-0238">DNA-binding</keyword>
<evidence type="ECO:0000313" key="6">
    <source>
        <dbReference type="Proteomes" id="UP001056756"/>
    </source>
</evidence>
<dbReference type="PROSITE" id="PS50995">
    <property type="entry name" value="HTH_MARR_2"/>
    <property type="match status" value="1"/>
</dbReference>
<sequence length="139" mass="16415">MKQSLMSNLRLVSRLYINGLTELLIPYNFTPLQWALLRYLVENGESTYSDVATKWQMENPTITPVAHNLVKRQLIEIQTGLDKRQKLMVVTPLGQEQYDNIQRTIYPYLEEVFEGIDEQQQLVLEEVFENMYKNMTRRG</sequence>
<evidence type="ECO:0000256" key="3">
    <source>
        <dbReference type="ARBA" id="ARBA00023163"/>
    </source>
</evidence>
<dbReference type="InterPro" id="IPR036388">
    <property type="entry name" value="WH-like_DNA-bd_sf"/>
</dbReference>
<organism evidence="5 6">
    <name type="scientific">Candidatus Pristimantibacillus lignocellulolyticus</name>
    <dbReference type="NCBI Taxonomy" id="2994561"/>
    <lineage>
        <taxon>Bacteria</taxon>
        <taxon>Bacillati</taxon>
        <taxon>Bacillota</taxon>
        <taxon>Bacilli</taxon>
        <taxon>Bacillales</taxon>
        <taxon>Paenibacillaceae</taxon>
        <taxon>Candidatus Pristimantibacillus</taxon>
    </lineage>
</organism>
<accession>A0A9J6ZKN1</accession>
<feature type="domain" description="HTH marR-type" evidence="4">
    <location>
        <begin position="2"/>
        <end position="133"/>
    </location>
</feature>
<dbReference type="KEGG" id="plig:NAG76_09310"/>
<keyword evidence="1" id="KW-0805">Transcription regulation</keyword>
<protein>
    <submittedName>
        <fullName evidence="5">MarR family transcriptional regulator</fullName>
    </submittedName>
</protein>
<dbReference type="SUPFAM" id="SSF46785">
    <property type="entry name" value="Winged helix' DNA-binding domain"/>
    <property type="match status" value="1"/>
</dbReference>
<evidence type="ECO:0000256" key="1">
    <source>
        <dbReference type="ARBA" id="ARBA00023015"/>
    </source>
</evidence>
<proteinExistence type="predicted"/>
<dbReference type="Proteomes" id="UP001056756">
    <property type="component" value="Chromosome"/>
</dbReference>
<dbReference type="PANTHER" id="PTHR42756:SF1">
    <property type="entry name" value="TRANSCRIPTIONAL REPRESSOR OF EMRAB OPERON"/>
    <property type="match status" value="1"/>
</dbReference>
<dbReference type="PANTHER" id="PTHR42756">
    <property type="entry name" value="TRANSCRIPTIONAL REGULATOR, MARR"/>
    <property type="match status" value="1"/>
</dbReference>
<gene>
    <name evidence="5" type="ORF">NAG76_09310</name>
</gene>
<dbReference type="Gene3D" id="1.10.10.10">
    <property type="entry name" value="Winged helix-like DNA-binding domain superfamily/Winged helix DNA-binding domain"/>
    <property type="match status" value="1"/>
</dbReference>
<name>A0A9J6ZKN1_9BACL</name>
<reference evidence="5" key="1">
    <citation type="submission" date="2022-05" db="EMBL/GenBank/DDBJ databases">
        <title>Novel bacterial taxa in a minimal lignocellulolytic consortium and its capacity to transform plastics disclosed by genome-resolved metagenomics.</title>
        <authorList>
            <person name="Rodriguez C.A.D."/>
            <person name="Diaz-Garcia L."/>
            <person name="Herrera K."/>
            <person name="Tarazona N.A."/>
            <person name="Sproer C."/>
            <person name="Overmann J."/>
            <person name="Jimenez D.J."/>
        </authorList>
    </citation>
    <scope>NUCLEOTIDE SEQUENCE</scope>
    <source>
        <strain evidence="5">MAG5</strain>
    </source>
</reference>